<accession>A0ACC4EB60</accession>
<reference evidence="1" key="1">
    <citation type="submission" date="2024-12" db="EMBL/GenBank/DDBJ databases">
        <title>Comparative genomics and development of molecular markers within Purpureocillium lilacinum and among Purpureocillium species.</title>
        <authorList>
            <person name="Yeh Z.-Y."/>
            <person name="Ni N.-T."/>
            <person name="Lo P.-H."/>
            <person name="Mushyakhwo K."/>
            <person name="Lin C.-F."/>
            <person name="Nai Y.-S."/>
        </authorList>
    </citation>
    <scope>NUCLEOTIDE SEQUENCE</scope>
    <source>
        <strain evidence="1">NCHU-NPUST-175</strain>
    </source>
</reference>
<sequence>MKEEAEGTMTEVTGTPSSNRRRRNMSRLGGDGAAVELTTETIIWVDLHDPINGASFRPSPLKPIPWLTWGGGVEGEAQRNVRSESSEHPTAAVSHQIHGSIEGWEVAPSSLETKKPFVDYQGRGTLAAVTGGRVTAAFGAEPGHISSDEFGRGSHGSGG</sequence>
<protein>
    <submittedName>
        <fullName evidence="1">Uncharacterized protein</fullName>
    </submittedName>
</protein>
<comment type="caution">
    <text evidence="1">The sequence shown here is derived from an EMBL/GenBank/DDBJ whole genome shotgun (WGS) entry which is preliminary data.</text>
</comment>
<evidence type="ECO:0000313" key="2">
    <source>
        <dbReference type="Proteomes" id="UP001638806"/>
    </source>
</evidence>
<evidence type="ECO:0000313" key="1">
    <source>
        <dbReference type="EMBL" id="KAL3964808.1"/>
    </source>
</evidence>
<dbReference type="EMBL" id="JBGNUJ010000002">
    <property type="protein sequence ID" value="KAL3964808.1"/>
    <property type="molecule type" value="Genomic_DNA"/>
</dbReference>
<gene>
    <name evidence="1" type="ORF">ACCO45_001812</name>
</gene>
<name>A0ACC4EB60_PURLI</name>
<dbReference type="Proteomes" id="UP001638806">
    <property type="component" value="Unassembled WGS sequence"/>
</dbReference>
<keyword evidence="2" id="KW-1185">Reference proteome</keyword>
<organism evidence="1 2">
    <name type="scientific">Purpureocillium lilacinum</name>
    <name type="common">Paecilomyces lilacinus</name>
    <dbReference type="NCBI Taxonomy" id="33203"/>
    <lineage>
        <taxon>Eukaryota</taxon>
        <taxon>Fungi</taxon>
        <taxon>Dikarya</taxon>
        <taxon>Ascomycota</taxon>
        <taxon>Pezizomycotina</taxon>
        <taxon>Sordariomycetes</taxon>
        <taxon>Hypocreomycetidae</taxon>
        <taxon>Hypocreales</taxon>
        <taxon>Ophiocordycipitaceae</taxon>
        <taxon>Purpureocillium</taxon>
    </lineage>
</organism>
<proteinExistence type="predicted"/>